<reference evidence="4 5" key="1">
    <citation type="journal article" date="2016" name="Mol. Biol. Evol.">
        <title>Comparative Genomics of Early-Diverging Mushroom-Forming Fungi Provides Insights into the Origins of Lignocellulose Decay Capabilities.</title>
        <authorList>
            <person name="Nagy L.G."/>
            <person name="Riley R."/>
            <person name="Tritt A."/>
            <person name="Adam C."/>
            <person name="Daum C."/>
            <person name="Floudas D."/>
            <person name="Sun H."/>
            <person name="Yadav J.S."/>
            <person name="Pangilinan J."/>
            <person name="Larsson K.H."/>
            <person name="Matsuura K."/>
            <person name="Barry K."/>
            <person name="Labutti K."/>
            <person name="Kuo R."/>
            <person name="Ohm R.A."/>
            <person name="Bhattacharya S.S."/>
            <person name="Shirouzu T."/>
            <person name="Yoshinaga Y."/>
            <person name="Martin F.M."/>
            <person name="Grigoriev I.V."/>
            <person name="Hibbett D.S."/>
        </authorList>
    </citation>
    <scope>NUCLEOTIDE SEQUENCE [LARGE SCALE GENOMIC DNA]</scope>
    <source>
        <strain evidence="4 5">HHB10207 ss-3</strain>
    </source>
</reference>
<feature type="compositionally biased region" description="Low complexity" evidence="1">
    <location>
        <begin position="781"/>
        <end position="799"/>
    </location>
</feature>
<organism evidence="4 5">
    <name type="scientific">Sistotremastrum suecicum HHB10207 ss-3</name>
    <dbReference type="NCBI Taxonomy" id="1314776"/>
    <lineage>
        <taxon>Eukaryota</taxon>
        <taxon>Fungi</taxon>
        <taxon>Dikarya</taxon>
        <taxon>Basidiomycota</taxon>
        <taxon>Agaricomycotina</taxon>
        <taxon>Agaricomycetes</taxon>
        <taxon>Sistotremastrales</taxon>
        <taxon>Sistotremastraceae</taxon>
        <taxon>Sistotremastrum</taxon>
    </lineage>
</organism>
<dbReference type="Pfam" id="PF20153">
    <property type="entry name" value="DUF6535"/>
    <property type="match status" value="1"/>
</dbReference>
<keyword evidence="5" id="KW-1185">Reference proteome</keyword>
<feature type="transmembrane region" description="Helical" evidence="2">
    <location>
        <begin position="122"/>
        <end position="143"/>
    </location>
</feature>
<feature type="transmembrane region" description="Helical" evidence="2">
    <location>
        <begin position="176"/>
        <end position="195"/>
    </location>
</feature>
<feature type="domain" description="DUF6535" evidence="3">
    <location>
        <begin position="106"/>
        <end position="257"/>
    </location>
</feature>
<dbReference type="InterPro" id="IPR045338">
    <property type="entry name" value="DUF6535"/>
</dbReference>
<gene>
    <name evidence="4" type="ORF">SISSUDRAFT_1128249</name>
</gene>
<evidence type="ECO:0000313" key="5">
    <source>
        <dbReference type="Proteomes" id="UP000076798"/>
    </source>
</evidence>
<dbReference type="EMBL" id="KV428050">
    <property type="protein sequence ID" value="KZT39192.1"/>
    <property type="molecule type" value="Genomic_DNA"/>
</dbReference>
<feature type="region of interest" description="Disordered" evidence="1">
    <location>
        <begin position="434"/>
        <end position="453"/>
    </location>
</feature>
<evidence type="ECO:0000259" key="3">
    <source>
        <dbReference type="Pfam" id="PF20153"/>
    </source>
</evidence>
<evidence type="ECO:0000256" key="1">
    <source>
        <dbReference type="SAM" id="MobiDB-lite"/>
    </source>
</evidence>
<feature type="transmembrane region" description="Helical" evidence="2">
    <location>
        <begin position="268"/>
        <end position="289"/>
    </location>
</feature>
<evidence type="ECO:0000256" key="2">
    <source>
        <dbReference type="SAM" id="Phobius"/>
    </source>
</evidence>
<evidence type="ECO:0000313" key="4">
    <source>
        <dbReference type="EMBL" id="KZT39192.1"/>
    </source>
</evidence>
<keyword evidence="2" id="KW-1133">Transmembrane helix</keyword>
<dbReference type="AlphaFoldDB" id="A0A166E469"/>
<proteinExistence type="predicted"/>
<dbReference type="Proteomes" id="UP000076798">
    <property type="component" value="Unassembled WGS sequence"/>
</dbReference>
<name>A0A166E469_9AGAM</name>
<accession>A0A166E469</accession>
<keyword evidence="2" id="KW-0472">Membrane</keyword>
<protein>
    <recommendedName>
        <fullName evidence="3">DUF6535 domain-containing protein</fullName>
    </recommendedName>
</protein>
<feature type="region of interest" description="Disordered" evidence="1">
    <location>
        <begin position="727"/>
        <end position="846"/>
    </location>
</feature>
<feature type="compositionally biased region" description="Basic and acidic residues" evidence="1">
    <location>
        <begin position="737"/>
        <end position="756"/>
    </location>
</feature>
<keyword evidence="2" id="KW-0812">Transmembrane</keyword>
<sequence length="846" mass="95417">MSDLHAASTSGLGLSFPEPHINESGRAINLLNSNFGALLDAVRELNFTMGSQRSAMEGMKVTMEGMKTAMLDQATKLDILTKDALKNDQPYDEKEPDDESTCTALYEIATEKTRQKAEQWNGVIDVTLIFIALFSAVLTAFLIPASQALSPSPANSTSTPSDPVPLPPMSDEIVCATYYLSLITAIIVAVLCVLGRQWVRRLTVMPDVQSWKAKTIWHLERMRIAEGEIKVLMQIVYWSLLSSIGVFVAGLLYQLWNLATSFDSTAKILLATWGVGLFLASAIVFTMIATTYHAIRYEGSVFEGLLSQMVVKTVLSGGKKLPETGTQGRLMQLLSRAHQWIQGLRIRVQYNSMSEFLNTYLVLIAEASDQMLLERAVGSLSYSKWIQYGDGTMDHLEKAYIRLMSTDTSVRVQQTVNAQISRLGSWIRERRQKRERDQEARRHDRSWMERNKSHQSDLDRMTEIEKREGEEDAEYARRLLGLTTFLLRQRAHPLYRSFTVSTTNSSDILEFLSLSFDECIARCLCLHDLDYHLGDSRRIVREAFNHCNSLLQSGQDDDLRRIFSHVDHLSVIRSFIRSPIDDESQAPLLAPVIEFIVRHRRDEVLRHINNFLPRPSIDINADCLSKLILILAGPRAQIHPDINISNIVANISQHLSWVYWRDVSHVLITYLKDRPIGNLENLHGIHDFLQLCVRKDWRSPDGHKYATREETSECAQSLLEENGTHFATVLGLNRGQSSRERGRYRPQNPDHTESRHSSPRNPDIHLPASGSTHVENRKSSPRNAPAAAPSANSPSSDSTSLHEQSQSDVQDIVRIVDQSKPPTPTPRSVSKPLPKSSLHLEIDGEI</sequence>
<feature type="transmembrane region" description="Helical" evidence="2">
    <location>
        <begin position="231"/>
        <end position="256"/>
    </location>
</feature>